<feature type="transmembrane region" description="Helical" evidence="15">
    <location>
        <begin position="1790"/>
        <end position="1812"/>
    </location>
</feature>
<dbReference type="Pfam" id="PF00005">
    <property type="entry name" value="ABC_tran"/>
    <property type="match status" value="2"/>
</dbReference>
<feature type="domain" description="ABC transporter" evidence="18">
    <location>
        <begin position="1843"/>
        <end position="2075"/>
    </location>
</feature>
<dbReference type="InterPro" id="IPR003439">
    <property type="entry name" value="ABC_transporter-like_ATP-bd"/>
</dbReference>
<evidence type="ECO:0000256" key="15">
    <source>
        <dbReference type="SAM" id="Phobius"/>
    </source>
</evidence>
<feature type="region of interest" description="Disordered" evidence="14">
    <location>
        <begin position="1030"/>
        <end position="1055"/>
    </location>
</feature>
<dbReference type="InterPro" id="IPR050173">
    <property type="entry name" value="ABC_transporter_C-like"/>
</dbReference>
<dbReference type="FunFam" id="3.40.50.300:FF:000610">
    <property type="entry name" value="Multidrug resistance-associated ABC transporter"/>
    <property type="match status" value="1"/>
</dbReference>
<protein>
    <recommendedName>
        <fullName evidence="22">Bromo domain-containing protein</fullName>
    </recommendedName>
</protein>
<keyword evidence="9" id="KW-0067">ATP-binding</keyword>
<feature type="transmembrane region" description="Helical" evidence="15">
    <location>
        <begin position="2188"/>
        <end position="2213"/>
    </location>
</feature>
<gene>
    <name evidence="20" type="ORF">B5M09_002135</name>
</gene>
<feature type="region of interest" description="Disordered" evidence="14">
    <location>
        <begin position="985"/>
        <end position="1018"/>
    </location>
</feature>
<dbReference type="Pfam" id="PF00439">
    <property type="entry name" value="Bromodomain"/>
    <property type="match status" value="1"/>
</dbReference>
<dbReference type="InterPro" id="IPR044746">
    <property type="entry name" value="ABCC_6TM_D1"/>
</dbReference>
<dbReference type="InterPro" id="IPR018359">
    <property type="entry name" value="Bromodomain_CS"/>
</dbReference>
<feature type="transmembrane region" description="Helical" evidence="15">
    <location>
        <begin position="1673"/>
        <end position="1693"/>
    </location>
</feature>
<evidence type="ECO:0000256" key="1">
    <source>
        <dbReference type="ARBA" id="ARBA00004128"/>
    </source>
</evidence>
<feature type="transmembrane region" description="Helical" evidence="15">
    <location>
        <begin position="1553"/>
        <end position="1579"/>
    </location>
</feature>
<feature type="transmembrane region" description="Helical" evidence="15">
    <location>
        <begin position="2274"/>
        <end position="2301"/>
    </location>
</feature>
<evidence type="ECO:0000256" key="16">
    <source>
        <dbReference type="SAM" id="SignalP"/>
    </source>
</evidence>
<dbReference type="VEuPathDB" id="FungiDB:H257_06451"/>
<keyword evidence="16" id="KW-0732">Signal</keyword>
<evidence type="ECO:0000259" key="19">
    <source>
        <dbReference type="PROSITE" id="PS50929"/>
    </source>
</evidence>
<evidence type="ECO:0000256" key="10">
    <source>
        <dbReference type="ARBA" id="ARBA00022989"/>
    </source>
</evidence>
<feature type="domain" description="ABC transmembrane type-1" evidence="19">
    <location>
        <begin position="1533"/>
        <end position="1813"/>
    </location>
</feature>
<evidence type="ECO:0000256" key="5">
    <source>
        <dbReference type="ARBA" id="ARBA00022554"/>
    </source>
</evidence>
<dbReference type="GO" id="GO:0000323">
    <property type="term" value="C:lytic vacuole"/>
    <property type="evidence" value="ECO:0007669"/>
    <property type="project" value="UniProtKB-ARBA"/>
</dbReference>
<feature type="compositionally biased region" description="Acidic residues" evidence="14">
    <location>
        <begin position="2086"/>
        <end position="2097"/>
    </location>
</feature>
<dbReference type="VEuPathDB" id="FungiDB:H257_03092"/>
<evidence type="ECO:0000256" key="8">
    <source>
        <dbReference type="ARBA" id="ARBA00022741"/>
    </source>
</evidence>
<dbReference type="InterPro" id="IPR017871">
    <property type="entry name" value="ABC_transporter-like_CS"/>
</dbReference>
<dbReference type="InterPro" id="IPR036427">
    <property type="entry name" value="Bromodomain-like_sf"/>
</dbReference>
<comment type="caution">
    <text evidence="20">The sequence shown here is derived from an EMBL/GenBank/DDBJ whole genome shotgun (WGS) entry which is preliminary data.</text>
</comment>
<feature type="region of interest" description="Disordered" evidence="14">
    <location>
        <begin position="484"/>
        <end position="518"/>
    </location>
</feature>
<dbReference type="SUPFAM" id="SSF52540">
    <property type="entry name" value="P-loop containing nucleoside triphosphate hydrolases"/>
    <property type="match status" value="2"/>
</dbReference>
<dbReference type="InterPro" id="IPR022591">
    <property type="entry name" value="TAF1_HAT_dom"/>
</dbReference>
<feature type="compositionally biased region" description="Acidic residues" evidence="14">
    <location>
        <begin position="23"/>
        <end position="34"/>
    </location>
</feature>
<feature type="compositionally biased region" description="Basic and acidic residues" evidence="14">
    <location>
        <begin position="1146"/>
        <end position="1158"/>
    </location>
</feature>
<dbReference type="GO" id="GO:0140359">
    <property type="term" value="F:ABC-type transporter activity"/>
    <property type="evidence" value="ECO:0007669"/>
    <property type="project" value="InterPro"/>
</dbReference>
<name>A0A3R7W0P6_APHAT</name>
<feature type="transmembrane region" description="Helical" evidence="15">
    <location>
        <begin position="2399"/>
        <end position="2420"/>
    </location>
</feature>
<comment type="similarity">
    <text evidence="3">Belongs to the ABC transporter superfamily. ABCC family. Conjugate transporter (TC 3.A.1.208) subfamily.</text>
</comment>
<dbReference type="InterPro" id="IPR044726">
    <property type="entry name" value="ABCC_6TM_D2"/>
</dbReference>
<keyword evidence="4" id="KW-0813">Transport</keyword>
<evidence type="ECO:0008006" key="22">
    <source>
        <dbReference type="Google" id="ProtNLM"/>
    </source>
</evidence>
<dbReference type="PROSITE" id="PS50893">
    <property type="entry name" value="ABC_TRANSPORTER_2"/>
    <property type="match status" value="2"/>
</dbReference>
<keyword evidence="11 13" id="KW-0103">Bromodomain</keyword>
<dbReference type="PROSITE" id="PS00211">
    <property type="entry name" value="ABC_TRANSPORTER_1"/>
    <property type="match status" value="2"/>
</dbReference>
<dbReference type="CDD" id="cd03250">
    <property type="entry name" value="ABCC_MRP_domain1"/>
    <property type="match status" value="1"/>
</dbReference>
<evidence type="ECO:0000256" key="11">
    <source>
        <dbReference type="ARBA" id="ARBA00023117"/>
    </source>
</evidence>
<dbReference type="SUPFAM" id="SSF90123">
    <property type="entry name" value="ABC transporter transmembrane region"/>
    <property type="match status" value="2"/>
</dbReference>
<feature type="region of interest" description="Disordered" evidence="14">
    <location>
        <begin position="1143"/>
        <end position="1173"/>
    </location>
</feature>
<evidence type="ECO:0000259" key="17">
    <source>
        <dbReference type="PROSITE" id="PS50014"/>
    </source>
</evidence>
<reference evidence="20" key="1">
    <citation type="submission" date="2018-07" db="EMBL/GenBank/DDBJ databases">
        <title>Annotation of Aphanomyces astaci genome assembly.</title>
        <authorList>
            <person name="Studholme D.J."/>
        </authorList>
    </citation>
    <scope>NUCLEOTIDE SEQUENCE [LARGE SCALE GENOMIC DNA]</scope>
    <source>
        <strain evidence="20">Pc</strain>
    </source>
</reference>
<dbReference type="Gene3D" id="3.40.50.300">
    <property type="entry name" value="P-loop containing nucleotide triphosphate hydrolases"/>
    <property type="match status" value="2"/>
</dbReference>
<sequence>MVWFIPVTLSIVQLLCMSAPDETGDFDEREEVGDESSSTVEAAKAKETSVATYVTFMDLYRRKKSPVSLWGEVASDKSTQLDVKDKSSVLRYAPDQLDELKESSHVQSASSIRQKQLLALKQARIGKPNKRFESGTALLPSSSTPHPLPSIPMSAYHRVQQVPWENAILWGDESDPTPAFVPEEDETPFGPSSNLPRPHLAHRQIPVQAPSTYESSTFEFQDDDFDMTKPRQYRWEMPRRPRSTAAVSSSAVEKKVLPCALNPALLQSSWLDAIGWDDCADMPPSRVLLDENDVHLILSNPLVENVRATLRIPQRKMGAIEIKKEELKKQMTDKNTRLEVVRGNLDLGQQTAESRFGEVKRNKDTRIIKNMGHVHHSLPAIKLSLTKPELPLAKLREFHRPRGKFKIHERMPVASAKNAEKSGAKSVKVADADLNDPTLSQIKKTSDLNPTAGGKLLLLEYTEQFPPMQANPGMASRVLHYWRPPDLRGEGKADEVTGKGKDKKKKPQPPSVSLGEVVTLGDNEDSPFVGDVPAGKMVTSLNSKLFKIPIFPHTPRTNFLESYAADKYEFFLVARSVSKKGKGASTMYLMELPPLYLAGQVEPQIEVPAPNSRSANDFIRPYMSFHILRLFKKTSDGERLKIEDITRAFPNQSGTAIRKRMKEVATFERGGNDSGWWKRKQSSDVISEEEIRASVSPESVCLYESMMSGHQRLLDMGLTKQFTPTGVQAAISHMTKRLKFRENLMSARMLQSQGLSGRQLAEEEKKLWNRDPVLVTLRNDIQIARSINESLLLTPWNLTNGYVECHLQGKGSGMLQLGGLGDPSARGDGFSFIRVPQSRAKKKEESEELDVSEAEVQKAVAAVTGTTADLRKLKMKEAGDVLKNLGMAEEDIMKLRRWDRIFMVRELSTRASAHGMAGTLNKFVRGARKSLSAQQQEYRRKCDVIYVRQLEVLSSVEHDFQDDSDSGSDDDDGFIEDLEDDLLGDDVATTNSSRGPQGIFKAGGGGLTRSKTTMSERDDAHELRRLMEEMKGGGSSAPPASGGGRVSRPEVDTSNLRSQLKASGIKDSLNASVSSMTSTKGNSVASSAIPSPADPASRAQSPRAGTSRQAIKRTTRIIDDDGTESVKIEFVVDPKAIGRFKAAQSFKERQQKDEERNQLRKRKKLEGSETDKSVLKKQIADELKQLKKKEEATKGYVEMLEKGQDVAAGGRGAIKCTACGQLGHIRTNRNCPLFIESKADQATKGLKSDAPLKLTLKKSNLDDIMKDDGGSLTLNLADLREGARKHQIEKKRKRMQDVAESAEIYKKQYGSKDKKTEHIRLPIARLNGLLEKVLFNLLDMAESALFRDPVDGALIRDYYTIIKRPMDLKRMHAKVRGLEYDSMRTFLADVELMATNSKMYNGEVNPITKNALKLLDRAKDDLQQLNTDGALHSLQKLARTQSQRPLLSRTASLSDSCPEKKGCLSSMLFTWMNPLMDLGNRRPLEMDDLFQLNPDLRADAASARFSACWDMELRKASPSLASALFRAFGAKFVAAGVLRFVRDALQFIGPFVLQRVIAFLLTPDAALSDGLVYVALIFVGGIFQSFCFRNYMYFVFETGLLFRSAIVTAVYRKSLVLSAGAMAGRSVGEITNLMSIDAQRLQDLLGDLHAIWYGPFLIITSCVLLYLQVGPAAFAGIAVILVVTPVTICITRVMRTLQKQLMQVKDSRVKMCYEVLGGIKVLKLQAWETNFAARVAAFRTDELRQLTSYLLARTASTSLFNGVPSLVTIATFTTYVVLGHSMDTSTALTSLSLFAIMRFPLFVLPTVINAIVEASVSFQRLQAFLLEAERTPVGSGALEATGILLERAAFSWEQPVLPKRRASALDDTVSDVSFQMQTQGICAVVGGVGSGKSTLLSGLLGDAPCTKGGTVSMRGSVAYVSQQPFIQNATLRDNICFGLPYEYGRYTAAVGVCCLEADLRVLPGGDLTEIGERGINLSGGQRTRVALARAVYQDADIYLLDDVLAAVDAHVGATIFRECIRGFLGGKLVVMVTNNLQVLPQCDSVLVLSQGRVVEHDSFAHLVQMPEGYLVGMVANFKESDAPESQTEDNEPNDDEFGTTPGHALVRVPSSEVADKACSLMSGEDRSTGDVPWSVFENWIQSCGGPYVAARVLAVFVLAQATNVAATLWLSYWSDQDQRLDVRSHRQALFVFIGLNFAFALLIYLRVLGLYLAGLQASRALFSAMFTQVLRAPMHFFDTTPLGRIINRMSKDMYAVDEDIPSTWVNVLSTLCSVAATLATIVVVTPWFVTALVPLVCFYAASQRFFVKTSRELQRLESISRSPIYALTAETLDGLPTIRAYKVERSFQKRYMDLLDCNQRAYFLNFSANCWLGLRLEVSGALVASFATLFVVLNHSHTSAAFAGLAGVSLTYAFSVTPALNMSVRYLSQLQTQMVSVERVQAYAAMPTERPLRSLVPPPPQWPQHGRIVFESVDLRYRVGMPRVLRNLSCTIQGGEKVGVVGRTGAGKSSLVVALMRLAEVHGGRITLDDVDISAIGLHDLREKISIIPQDPVLFSGTLRSNVDPFHMYNDEALWAALKRVQMPASSLDDVVDGGNFSVGERQLMCIARALLKRSRVILMDEATASVDPDTDRSVQRSLREVFCDCTCITIAHRLHTIMDSDRILVMDRGSAVEFDSPKNLLKRRASLFASLVAHTQTS</sequence>
<feature type="compositionally biased region" description="Low complexity" evidence="14">
    <location>
        <begin position="1083"/>
        <end position="1099"/>
    </location>
</feature>
<feature type="region of interest" description="Disordered" evidence="14">
    <location>
        <begin position="23"/>
        <end position="43"/>
    </location>
</feature>
<dbReference type="Gene3D" id="1.20.920.10">
    <property type="entry name" value="Bromodomain-like"/>
    <property type="match status" value="1"/>
</dbReference>
<dbReference type="Proteomes" id="UP000284702">
    <property type="component" value="Unassembled WGS sequence"/>
</dbReference>
<feature type="domain" description="Bromo" evidence="17">
    <location>
        <begin position="1338"/>
        <end position="1408"/>
    </location>
</feature>
<dbReference type="SUPFAM" id="SSF47370">
    <property type="entry name" value="Bromodomain"/>
    <property type="match status" value="1"/>
</dbReference>
<keyword evidence="5" id="KW-0926">Vacuole</keyword>
<keyword evidence="7" id="KW-0677">Repeat</keyword>
<evidence type="ECO:0000256" key="9">
    <source>
        <dbReference type="ARBA" id="ARBA00022840"/>
    </source>
</evidence>
<dbReference type="Pfam" id="PF00664">
    <property type="entry name" value="ABC_membrane"/>
    <property type="match status" value="2"/>
</dbReference>
<feature type="region of interest" description="Disordered" evidence="14">
    <location>
        <begin position="1073"/>
        <end position="1116"/>
    </location>
</feature>
<evidence type="ECO:0000313" key="21">
    <source>
        <dbReference type="Proteomes" id="UP000284702"/>
    </source>
</evidence>
<dbReference type="SMART" id="SM00382">
    <property type="entry name" value="AAA"/>
    <property type="match status" value="2"/>
</dbReference>
<keyword evidence="8" id="KW-0547">Nucleotide-binding</keyword>
<comment type="subcellular location">
    <subcellularLocation>
        <location evidence="1">Vacuole membrane</location>
        <topology evidence="1">Multi-pass membrane protein</topology>
    </subcellularLocation>
</comment>
<dbReference type="PANTHER" id="PTHR24223:SF443">
    <property type="entry name" value="MULTIDRUG-RESISTANCE LIKE PROTEIN 1, ISOFORM I"/>
    <property type="match status" value="1"/>
</dbReference>
<feature type="signal peptide" evidence="16">
    <location>
        <begin position="1"/>
        <end position="18"/>
    </location>
</feature>
<feature type="transmembrane region" description="Helical" evidence="15">
    <location>
        <begin position="1650"/>
        <end position="1667"/>
    </location>
</feature>
<dbReference type="CDD" id="cd18579">
    <property type="entry name" value="ABC_6TM_ABCC_D1"/>
    <property type="match status" value="1"/>
</dbReference>
<evidence type="ECO:0000259" key="18">
    <source>
        <dbReference type="PROSITE" id="PS50893"/>
    </source>
</evidence>
<dbReference type="FunFam" id="1.20.1560.10:FF:000020">
    <property type="entry name" value="ABC metal ion transporter"/>
    <property type="match status" value="1"/>
</dbReference>
<feature type="transmembrane region" description="Helical" evidence="15">
    <location>
        <begin position="1759"/>
        <end position="1778"/>
    </location>
</feature>
<feature type="domain" description="ABC transmembrane type-1" evidence="19">
    <location>
        <begin position="2152"/>
        <end position="2432"/>
    </location>
</feature>
<dbReference type="GO" id="GO:0005524">
    <property type="term" value="F:ATP binding"/>
    <property type="evidence" value="ECO:0007669"/>
    <property type="project" value="UniProtKB-KW"/>
</dbReference>
<evidence type="ECO:0000256" key="3">
    <source>
        <dbReference type="ARBA" id="ARBA00009726"/>
    </source>
</evidence>
<dbReference type="GO" id="GO:0016887">
    <property type="term" value="F:ATP hydrolysis activity"/>
    <property type="evidence" value="ECO:0007669"/>
    <property type="project" value="InterPro"/>
</dbReference>
<evidence type="ECO:0000313" key="20">
    <source>
        <dbReference type="EMBL" id="RQM11506.1"/>
    </source>
</evidence>
<evidence type="ECO:0000256" key="14">
    <source>
        <dbReference type="SAM" id="MobiDB-lite"/>
    </source>
</evidence>
<dbReference type="InterPro" id="IPR036640">
    <property type="entry name" value="ABC1_TM_sf"/>
</dbReference>
<dbReference type="InterPro" id="IPR011527">
    <property type="entry name" value="ABC1_TM_dom"/>
</dbReference>
<dbReference type="PROSITE" id="PS00633">
    <property type="entry name" value="BROMODOMAIN_1"/>
    <property type="match status" value="1"/>
</dbReference>
<dbReference type="PANTHER" id="PTHR24223">
    <property type="entry name" value="ATP-BINDING CASSETTE SUB-FAMILY C"/>
    <property type="match status" value="1"/>
</dbReference>
<keyword evidence="12 15" id="KW-0472">Membrane</keyword>
<feature type="transmembrane region" description="Helical" evidence="15">
    <location>
        <begin position="2372"/>
        <end position="2393"/>
    </location>
</feature>
<keyword evidence="6 15" id="KW-0812">Transmembrane</keyword>
<dbReference type="EMBL" id="MZMZ02005946">
    <property type="protein sequence ID" value="RQM11506.1"/>
    <property type="molecule type" value="Genomic_DNA"/>
</dbReference>
<proteinExistence type="inferred from homology"/>
<evidence type="ECO:0000256" key="12">
    <source>
        <dbReference type="ARBA" id="ARBA00023136"/>
    </source>
</evidence>
<dbReference type="GO" id="GO:0005774">
    <property type="term" value="C:vacuolar membrane"/>
    <property type="evidence" value="ECO:0007669"/>
    <property type="project" value="UniProtKB-SubCell"/>
</dbReference>
<dbReference type="CDD" id="cd18580">
    <property type="entry name" value="ABC_6TM_ABCC_D2"/>
    <property type="match status" value="1"/>
</dbReference>
<dbReference type="InterPro" id="IPR003593">
    <property type="entry name" value="AAA+_ATPase"/>
</dbReference>
<dbReference type="Gene3D" id="1.20.1560.10">
    <property type="entry name" value="ABC transporter type 1, transmembrane domain"/>
    <property type="match status" value="2"/>
</dbReference>
<dbReference type="SMART" id="SM00297">
    <property type="entry name" value="BROMO"/>
    <property type="match status" value="1"/>
</dbReference>
<keyword evidence="21" id="KW-1185">Reference proteome</keyword>
<dbReference type="InterPro" id="IPR001487">
    <property type="entry name" value="Bromodomain"/>
</dbReference>
<evidence type="ECO:0000256" key="2">
    <source>
        <dbReference type="ARBA" id="ARBA00009064"/>
    </source>
</evidence>
<evidence type="ECO:0000256" key="13">
    <source>
        <dbReference type="PROSITE-ProRule" id="PRU00035"/>
    </source>
</evidence>
<feature type="chain" id="PRO_5018706739" description="Bromo domain-containing protein" evidence="16">
    <location>
        <begin position="19"/>
        <end position="2699"/>
    </location>
</feature>
<keyword evidence="10 15" id="KW-1133">Transmembrane helix</keyword>
<evidence type="ECO:0000256" key="4">
    <source>
        <dbReference type="ARBA" id="ARBA00022448"/>
    </source>
</evidence>
<feature type="compositionally biased region" description="Polar residues" evidence="14">
    <location>
        <begin position="1073"/>
        <end position="1082"/>
    </location>
</feature>
<dbReference type="FunFam" id="1.20.1560.10:FF:000063">
    <property type="entry name" value="Multidrug resistance protein ABC transporter"/>
    <property type="match status" value="1"/>
</dbReference>
<dbReference type="PROSITE" id="PS50014">
    <property type="entry name" value="BROMODOMAIN_2"/>
    <property type="match status" value="1"/>
</dbReference>
<dbReference type="PROSITE" id="PS50929">
    <property type="entry name" value="ABC_TM1F"/>
    <property type="match status" value="2"/>
</dbReference>
<dbReference type="PRINTS" id="PR00503">
    <property type="entry name" value="BROMODOMAIN"/>
</dbReference>
<evidence type="ECO:0000256" key="7">
    <source>
        <dbReference type="ARBA" id="ARBA00022737"/>
    </source>
</evidence>
<dbReference type="FunFam" id="3.40.50.300:FF:000997">
    <property type="entry name" value="Multidrug resistance-associated protein 1"/>
    <property type="match status" value="1"/>
</dbReference>
<feature type="region of interest" description="Disordered" evidence="14">
    <location>
        <begin position="2080"/>
        <end position="2101"/>
    </location>
</feature>
<dbReference type="Pfam" id="PF12157">
    <property type="entry name" value="DUF3591"/>
    <property type="match status" value="1"/>
</dbReference>
<feature type="compositionally biased region" description="Basic and acidic residues" evidence="14">
    <location>
        <begin position="484"/>
        <end position="500"/>
    </location>
</feature>
<organism evidence="20 21">
    <name type="scientific">Aphanomyces astaci</name>
    <name type="common">Crayfish plague agent</name>
    <dbReference type="NCBI Taxonomy" id="112090"/>
    <lineage>
        <taxon>Eukaryota</taxon>
        <taxon>Sar</taxon>
        <taxon>Stramenopiles</taxon>
        <taxon>Oomycota</taxon>
        <taxon>Saprolegniomycetes</taxon>
        <taxon>Saprolegniales</taxon>
        <taxon>Verrucalvaceae</taxon>
        <taxon>Aphanomyces</taxon>
    </lineage>
</organism>
<dbReference type="InterPro" id="IPR027417">
    <property type="entry name" value="P-loop_NTPase"/>
</dbReference>
<evidence type="ECO:0000256" key="6">
    <source>
        <dbReference type="ARBA" id="ARBA00022692"/>
    </source>
</evidence>
<feature type="domain" description="ABC transporter" evidence="18">
    <location>
        <begin position="2470"/>
        <end position="2694"/>
    </location>
</feature>
<accession>A0A3R7W0P6</accession>
<comment type="similarity">
    <text evidence="2">Belongs to the TAF1 family.</text>
</comment>
<dbReference type="CDD" id="cd03244">
    <property type="entry name" value="ABCC_MRP_domain2"/>
    <property type="match status" value="1"/>
</dbReference>